<evidence type="ECO:0000313" key="2">
    <source>
        <dbReference type="Proteomes" id="UP000814140"/>
    </source>
</evidence>
<name>A0ACB8SEB7_9AGAM</name>
<organism evidence="1 2">
    <name type="scientific">Artomyces pyxidatus</name>
    <dbReference type="NCBI Taxonomy" id="48021"/>
    <lineage>
        <taxon>Eukaryota</taxon>
        <taxon>Fungi</taxon>
        <taxon>Dikarya</taxon>
        <taxon>Basidiomycota</taxon>
        <taxon>Agaricomycotina</taxon>
        <taxon>Agaricomycetes</taxon>
        <taxon>Russulales</taxon>
        <taxon>Auriscalpiaceae</taxon>
        <taxon>Artomyces</taxon>
    </lineage>
</organism>
<gene>
    <name evidence="1" type="ORF">BV25DRAFT_1922570</name>
</gene>
<keyword evidence="2" id="KW-1185">Reference proteome</keyword>
<reference evidence="1" key="2">
    <citation type="journal article" date="2022" name="New Phytol.">
        <title>Evolutionary transition to the ectomycorrhizal habit in the genomes of a hyperdiverse lineage of mushroom-forming fungi.</title>
        <authorList>
            <person name="Looney B."/>
            <person name="Miyauchi S."/>
            <person name="Morin E."/>
            <person name="Drula E."/>
            <person name="Courty P.E."/>
            <person name="Kohler A."/>
            <person name="Kuo A."/>
            <person name="LaButti K."/>
            <person name="Pangilinan J."/>
            <person name="Lipzen A."/>
            <person name="Riley R."/>
            <person name="Andreopoulos W."/>
            <person name="He G."/>
            <person name="Johnson J."/>
            <person name="Nolan M."/>
            <person name="Tritt A."/>
            <person name="Barry K.W."/>
            <person name="Grigoriev I.V."/>
            <person name="Nagy L.G."/>
            <person name="Hibbett D."/>
            <person name="Henrissat B."/>
            <person name="Matheny P.B."/>
            <person name="Labbe J."/>
            <person name="Martin F.M."/>
        </authorList>
    </citation>
    <scope>NUCLEOTIDE SEQUENCE</scope>
    <source>
        <strain evidence="1">HHB10654</strain>
    </source>
</reference>
<protein>
    <submittedName>
        <fullName evidence="1">Uncharacterized protein</fullName>
    </submittedName>
</protein>
<dbReference type="EMBL" id="MU277390">
    <property type="protein sequence ID" value="KAI0054572.1"/>
    <property type="molecule type" value="Genomic_DNA"/>
</dbReference>
<reference evidence="1" key="1">
    <citation type="submission" date="2021-03" db="EMBL/GenBank/DDBJ databases">
        <authorList>
            <consortium name="DOE Joint Genome Institute"/>
            <person name="Ahrendt S."/>
            <person name="Looney B.P."/>
            <person name="Miyauchi S."/>
            <person name="Morin E."/>
            <person name="Drula E."/>
            <person name="Courty P.E."/>
            <person name="Chicoki N."/>
            <person name="Fauchery L."/>
            <person name="Kohler A."/>
            <person name="Kuo A."/>
            <person name="Labutti K."/>
            <person name="Pangilinan J."/>
            <person name="Lipzen A."/>
            <person name="Riley R."/>
            <person name="Andreopoulos W."/>
            <person name="He G."/>
            <person name="Johnson J."/>
            <person name="Barry K.W."/>
            <person name="Grigoriev I.V."/>
            <person name="Nagy L."/>
            <person name="Hibbett D."/>
            <person name="Henrissat B."/>
            <person name="Matheny P.B."/>
            <person name="Labbe J."/>
            <person name="Martin F."/>
        </authorList>
    </citation>
    <scope>NUCLEOTIDE SEQUENCE</scope>
    <source>
        <strain evidence="1">HHB10654</strain>
    </source>
</reference>
<dbReference type="Proteomes" id="UP000814140">
    <property type="component" value="Unassembled WGS sequence"/>
</dbReference>
<comment type="caution">
    <text evidence="1">The sequence shown here is derived from an EMBL/GenBank/DDBJ whole genome shotgun (WGS) entry which is preliminary data.</text>
</comment>
<sequence>MHTLLPCIETRVPLPEGPARSLAAGQTLGAWLGDNGVVFMETRDGEITNTWAYTI</sequence>
<accession>A0ACB8SEB7</accession>
<proteinExistence type="predicted"/>
<evidence type="ECO:0000313" key="1">
    <source>
        <dbReference type="EMBL" id="KAI0054572.1"/>
    </source>
</evidence>